<evidence type="ECO:0000313" key="1">
    <source>
        <dbReference type="EMBL" id="WAL59192.1"/>
    </source>
</evidence>
<dbReference type="AlphaFoldDB" id="A0A9E9C965"/>
<name>A0A9E9C965_9CYAN</name>
<dbReference type="EMBL" id="CP113797">
    <property type="protein sequence ID" value="WAL59192.1"/>
    <property type="molecule type" value="Genomic_DNA"/>
</dbReference>
<dbReference type="KEGG" id="tsin:OXH18_18730"/>
<organism evidence="1 2">
    <name type="scientific">Thermocoleostomius sinensis A174</name>
    <dbReference type="NCBI Taxonomy" id="2016057"/>
    <lineage>
        <taxon>Bacteria</taxon>
        <taxon>Bacillati</taxon>
        <taxon>Cyanobacteriota</taxon>
        <taxon>Cyanophyceae</taxon>
        <taxon>Oculatellales</taxon>
        <taxon>Oculatellaceae</taxon>
        <taxon>Thermocoleostomius</taxon>
    </lineage>
</organism>
<protein>
    <submittedName>
        <fullName evidence="1">Uncharacterized protein</fullName>
    </submittedName>
</protein>
<evidence type="ECO:0000313" key="2">
    <source>
        <dbReference type="Proteomes" id="UP001163152"/>
    </source>
</evidence>
<reference evidence="1" key="1">
    <citation type="submission" date="2022-12" db="EMBL/GenBank/DDBJ databases">
        <title>Polyphasic identification of a Novel Hot-Spring Cyanobacterium Ocullathermofonsia sinensis gen nov. sp. nov. and Genomic Insights on its Adaptations to the Thermal Habitat.</title>
        <authorList>
            <person name="Daroch M."/>
            <person name="Tang J."/>
            <person name="Jiang Y."/>
        </authorList>
    </citation>
    <scope>NUCLEOTIDE SEQUENCE</scope>
    <source>
        <strain evidence="1">PKUAC-SCTA174</strain>
    </source>
</reference>
<sequence length="157" mass="17650">MNPEQQIQMLIEQAPQYGANPTDVQTIAPALLTIASRLKHPQYFILQTLEQNWLMTTLTHRTQSNLTKNVVYAFPTLKDAAASPQAPNDPQVMALPIPVVQILFQMLAMKPVDSIVFFETPGNLHSGTEISRQNLQDGIRLYVQQQRKSSRLPPDMA</sequence>
<keyword evidence="2" id="KW-1185">Reference proteome</keyword>
<accession>A0A9E9C965</accession>
<gene>
    <name evidence="1" type="ORF">OXH18_18730</name>
</gene>
<dbReference type="RefSeq" id="WP_268608850.1">
    <property type="nucleotide sequence ID" value="NZ_CP113797.1"/>
</dbReference>
<proteinExistence type="predicted"/>
<dbReference type="Proteomes" id="UP001163152">
    <property type="component" value="Chromosome"/>
</dbReference>